<name>A0A2U1JSB9_9BACI</name>
<organism evidence="2 3">
    <name type="scientific">Pueribacillus theae</name>
    <dbReference type="NCBI Taxonomy" id="2171751"/>
    <lineage>
        <taxon>Bacteria</taxon>
        <taxon>Bacillati</taxon>
        <taxon>Bacillota</taxon>
        <taxon>Bacilli</taxon>
        <taxon>Bacillales</taxon>
        <taxon>Bacillaceae</taxon>
        <taxon>Pueribacillus</taxon>
    </lineage>
</organism>
<evidence type="ECO:0000313" key="3">
    <source>
        <dbReference type="Proteomes" id="UP000245998"/>
    </source>
</evidence>
<keyword evidence="1" id="KW-0812">Transmembrane</keyword>
<sequence length="103" mass="11154">MDVLILLLFILVIILLNIAFFILFKKRDLNLMVSGIVMMALAPVLGFLSGALFLYFYDWSSGGTGEGAGYGGAFIGLITLVNGALILLIGIIRWIITISAKKD</sequence>
<keyword evidence="1" id="KW-1133">Transmembrane helix</keyword>
<feature type="transmembrane region" description="Helical" evidence="1">
    <location>
        <begin position="36"/>
        <end position="57"/>
    </location>
</feature>
<proteinExistence type="predicted"/>
<dbReference type="OrthoDB" id="2440868at2"/>
<dbReference type="EMBL" id="QCZG01000045">
    <property type="protein sequence ID" value="PWA07905.1"/>
    <property type="molecule type" value="Genomic_DNA"/>
</dbReference>
<dbReference type="Proteomes" id="UP000245998">
    <property type="component" value="Unassembled WGS sequence"/>
</dbReference>
<gene>
    <name evidence="2" type="ORF">DCC39_16015</name>
</gene>
<evidence type="ECO:0000256" key="1">
    <source>
        <dbReference type="SAM" id="Phobius"/>
    </source>
</evidence>
<evidence type="ECO:0000313" key="2">
    <source>
        <dbReference type="EMBL" id="PWA07905.1"/>
    </source>
</evidence>
<protein>
    <submittedName>
        <fullName evidence="2">Inner-membrane translocator</fullName>
    </submittedName>
</protein>
<keyword evidence="1" id="KW-0472">Membrane</keyword>
<reference evidence="2 3" key="1">
    <citation type="submission" date="2018-04" db="EMBL/GenBank/DDBJ databases">
        <title>Camelliibacillus theae gen. nov., sp. nov., isolated from Pu'er tea.</title>
        <authorList>
            <person name="Niu L."/>
        </authorList>
    </citation>
    <scope>NUCLEOTIDE SEQUENCE [LARGE SCALE GENOMIC DNA]</scope>
    <source>
        <strain evidence="2 3">T8</strain>
    </source>
</reference>
<dbReference type="RefSeq" id="WP_116555909.1">
    <property type="nucleotide sequence ID" value="NZ_QCZG01000045.1"/>
</dbReference>
<accession>A0A2U1JSB9</accession>
<feature type="transmembrane region" description="Helical" evidence="1">
    <location>
        <begin position="69"/>
        <end position="96"/>
    </location>
</feature>
<comment type="caution">
    <text evidence="2">The sequence shown here is derived from an EMBL/GenBank/DDBJ whole genome shotgun (WGS) entry which is preliminary data.</text>
</comment>
<keyword evidence="3" id="KW-1185">Reference proteome</keyword>
<dbReference type="AlphaFoldDB" id="A0A2U1JSB9"/>
<feature type="transmembrane region" description="Helical" evidence="1">
    <location>
        <begin position="6"/>
        <end position="24"/>
    </location>
</feature>